<dbReference type="RefSeq" id="WP_227706720.1">
    <property type="nucleotide sequence ID" value="NZ_JAJEQX010000004.1"/>
</dbReference>
<organism evidence="1 2">
    <name type="scientific">Ruminococcus turbiniformis</name>
    <dbReference type="NCBI Taxonomy" id="2881258"/>
    <lineage>
        <taxon>Bacteria</taxon>
        <taxon>Bacillati</taxon>
        <taxon>Bacillota</taxon>
        <taxon>Clostridia</taxon>
        <taxon>Eubacteriales</taxon>
        <taxon>Oscillospiraceae</taxon>
        <taxon>Ruminococcus</taxon>
    </lineage>
</organism>
<name>A0ABS8FVC6_9FIRM</name>
<gene>
    <name evidence="1" type="ORF">LKD70_03860</name>
</gene>
<evidence type="ECO:0000313" key="1">
    <source>
        <dbReference type="EMBL" id="MCC2253579.1"/>
    </source>
</evidence>
<dbReference type="EMBL" id="JAJEQX010000004">
    <property type="protein sequence ID" value="MCC2253579.1"/>
    <property type="molecule type" value="Genomic_DNA"/>
</dbReference>
<dbReference type="Proteomes" id="UP001198151">
    <property type="component" value="Unassembled WGS sequence"/>
</dbReference>
<comment type="caution">
    <text evidence="1">The sequence shown here is derived from an EMBL/GenBank/DDBJ whole genome shotgun (WGS) entry which is preliminary data.</text>
</comment>
<accession>A0ABS8FVC6</accession>
<reference evidence="1 2" key="1">
    <citation type="submission" date="2021-10" db="EMBL/GenBank/DDBJ databases">
        <title>Anaerobic single-cell dispensing facilitates the cultivation of human gut bacteria.</title>
        <authorList>
            <person name="Afrizal A."/>
        </authorList>
    </citation>
    <scope>NUCLEOTIDE SEQUENCE [LARGE SCALE GENOMIC DNA]</scope>
    <source>
        <strain evidence="1 2">CLA-AA-H200</strain>
    </source>
</reference>
<protein>
    <submittedName>
        <fullName evidence="1">Uncharacterized protein</fullName>
    </submittedName>
</protein>
<evidence type="ECO:0000313" key="2">
    <source>
        <dbReference type="Proteomes" id="UP001198151"/>
    </source>
</evidence>
<sequence length="242" mass="27452">MVTLESLVDFTEETIAEYATSADTCNKYHCIIPNDSDDISAALEDTLHRLIEAGADDDEIRSIMCAEKIDPQTEDSDEIIQIDLGYCICGQMLMFQKLEQVQEYRSYCMQWYAEHEICLELILHEIDLNECQGLYERIGQISETMIGDRPKDFISYVQSGENRKKIIVKTPHGNIRASQILDNEYPGIELSLVTQGFGEPGAIMEYSPTTECVNLRVYGMENPDGDPIEIFAMSHKKNDTTP</sequence>
<proteinExistence type="predicted"/>
<keyword evidence="2" id="KW-1185">Reference proteome</keyword>